<dbReference type="InterPro" id="IPR035965">
    <property type="entry name" value="PAS-like_dom_sf"/>
</dbReference>
<dbReference type="InterPro" id="IPR029787">
    <property type="entry name" value="Nucleotide_cyclase"/>
</dbReference>
<name>A0A2U2HHJ7_9BURK</name>
<dbReference type="Pfam" id="PF00990">
    <property type="entry name" value="GGDEF"/>
    <property type="match status" value="1"/>
</dbReference>
<dbReference type="EMBL" id="PXWF02000255">
    <property type="protein sequence ID" value="PWF45396.1"/>
    <property type="molecule type" value="Genomic_DNA"/>
</dbReference>
<dbReference type="InterPro" id="IPR052163">
    <property type="entry name" value="DGC-Regulatory_Protein"/>
</dbReference>
<dbReference type="PROSITE" id="PS50112">
    <property type="entry name" value="PAS"/>
    <property type="match status" value="1"/>
</dbReference>
<comment type="caution">
    <text evidence="4">The sequence shown here is derived from an EMBL/GenBank/DDBJ whole genome shotgun (WGS) entry which is preliminary data.</text>
</comment>
<dbReference type="InterPro" id="IPR001610">
    <property type="entry name" value="PAC"/>
</dbReference>
<dbReference type="Gene3D" id="3.30.450.20">
    <property type="entry name" value="PAS domain"/>
    <property type="match status" value="2"/>
</dbReference>
<sequence>MFRRLSAAASVDALLDAVLHLAREHGGAGHACVLLADEQGHRLAALDLPGAAGPARRLAPFGDGALAALPAAVRALLDGRAVAPGDGTLCLPLDGGAGYLCCWNGAGRAIAQGGENTLALVAACCSVQLAGMGTGAIDAWVKLGSHLAGDQNLLRAIIDNMPDHIYIKDTAGRFVIGNKAAALGIGVAAPEDLVGKSDLDFYPNACGEGFFKDEQAIIRSGVPLVDQLEENINMAGIRRWFSTTKMPFRNVHGSVIGIVGMSRDVTLRMQADEAIRLRNRAIEASNDAIVITSSAGPAYPIVYVNPAFERITGFSPREAERRNIADMLGARDGKQDGELGEALAEQREGHAVLQSMRKDGVAFWNDVRLAPVRDKAGQTTHFVYTMTDITKARAAEEQLERLASYDNLTGLPNRRLLMDRLSQAIAMGERGKFVIAVAFIDLDRLKHVNDTMGHDAGDLLLKTVAKRMAACVRKSDTVGRLGGDEFVLLSLHKLGATNAPGDRPAIALADDDYGYVAQMLAKIQRKLAQPIQLGGQAFSVTCSVGVSVYPRDGADAETLLKHADSAMYQAKKNGRNMVAFYASLPADVLNS</sequence>
<dbReference type="PROSITE" id="PS50887">
    <property type="entry name" value="GGDEF"/>
    <property type="match status" value="1"/>
</dbReference>
<feature type="domain" description="PAS" evidence="1">
    <location>
        <begin position="280"/>
        <end position="332"/>
    </location>
</feature>
<dbReference type="InterPro" id="IPR013656">
    <property type="entry name" value="PAS_4"/>
</dbReference>
<dbReference type="InterPro" id="IPR000160">
    <property type="entry name" value="GGDEF_dom"/>
</dbReference>
<dbReference type="Gene3D" id="3.30.70.270">
    <property type="match status" value="1"/>
</dbReference>
<evidence type="ECO:0000259" key="2">
    <source>
        <dbReference type="PROSITE" id="PS50113"/>
    </source>
</evidence>
<keyword evidence="5" id="KW-1185">Reference proteome</keyword>
<protein>
    <submittedName>
        <fullName evidence="4">GGDEF domain-containing protein</fullName>
    </submittedName>
</protein>
<dbReference type="SMART" id="SM00086">
    <property type="entry name" value="PAC"/>
    <property type="match status" value="2"/>
</dbReference>
<feature type="domain" description="PAC" evidence="2">
    <location>
        <begin position="347"/>
        <end position="401"/>
    </location>
</feature>
<evidence type="ECO:0000313" key="4">
    <source>
        <dbReference type="EMBL" id="PWF45396.1"/>
    </source>
</evidence>
<dbReference type="Pfam" id="PF08448">
    <property type="entry name" value="PAS_4"/>
    <property type="match status" value="1"/>
</dbReference>
<dbReference type="SUPFAM" id="SSF55073">
    <property type="entry name" value="Nucleotide cyclase"/>
    <property type="match status" value="1"/>
</dbReference>
<dbReference type="AlphaFoldDB" id="A0A2U2HHJ7"/>
<dbReference type="InterPro" id="IPR000014">
    <property type="entry name" value="PAS"/>
</dbReference>
<gene>
    <name evidence="4" type="ORF">C7C56_017785</name>
</gene>
<evidence type="ECO:0000313" key="5">
    <source>
        <dbReference type="Proteomes" id="UP000241421"/>
    </source>
</evidence>
<reference evidence="4 5" key="1">
    <citation type="submission" date="2018-04" db="EMBL/GenBank/DDBJ databases">
        <title>Massilia violaceinigra sp. nov., a novel purple-pigmented bacterium isolated from Tianshan glacier, Xinjiang, China.</title>
        <authorList>
            <person name="Wang H."/>
        </authorList>
    </citation>
    <scope>NUCLEOTIDE SEQUENCE [LARGE SCALE GENOMIC DNA]</scope>
    <source>
        <strain evidence="4 5">B448-2</strain>
    </source>
</reference>
<evidence type="ECO:0000259" key="3">
    <source>
        <dbReference type="PROSITE" id="PS50887"/>
    </source>
</evidence>
<feature type="domain" description="PAC" evidence="2">
    <location>
        <begin position="225"/>
        <end position="277"/>
    </location>
</feature>
<dbReference type="InterPro" id="IPR043128">
    <property type="entry name" value="Rev_trsase/Diguanyl_cyclase"/>
</dbReference>
<feature type="domain" description="GGDEF" evidence="3">
    <location>
        <begin position="433"/>
        <end position="583"/>
    </location>
</feature>
<dbReference type="PANTHER" id="PTHR46663">
    <property type="entry name" value="DIGUANYLATE CYCLASE DGCT-RELATED"/>
    <property type="match status" value="1"/>
</dbReference>
<dbReference type="NCBIfam" id="TIGR00229">
    <property type="entry name" value="sensory_box"/>
    <property type="match status" value="2"/>
</dbReference>
<dbReference type="SMART" id="SM00091">
    <property type="entry name" value="PAS"/>
    <property type="match status" value="2"/>
</dbReference>
<dbReference type="CDD" id="cd00130">
    <property type="entry name" value="PAS"/>
    <property type="match status" value="1"/>
</dbReference>
<dbReference type="Proteomes" id="UP000241421">
    <property type="component" value="Unassembled WGS sequence"/>
</dbReference>
<dbReference type="NCBIfam" id="TIGR00254">
    <property type="entry name" value="GGDEF"/>
    <property type="match status" value="1"/>
</dbReference>
<dbReference type="Pfam" id="PF13426">
    <property type="entry name" value="PAS_9"/>
    <property type="match status" value="1"/>
</dbReference>
<dbReference type="CDD" id="cd01949">
    <property type="entry name" value="GGDEF"/>
    <property type="match status" value="1"/>
</dbReference>
<dbReference type="SUPFAM" id="SSF55785">
    <property type="entry name" value="PYP-like sensor domain (PAS domain)"/>
    <property type="match status" value="2"/>
</dbReference>
<accession>A0A2U2HHJ7</accession>
<dbReference type="PROSITE" id="PS50113">
    <property type="entry name" value="PAC"/>
    <property type="match status" value="2"/>
</dbReference>
<evidence type="ECO:0000259" key="1">
    <source>
        <dbReference type="PROSITE" id="PS50112"/>
    </source>
</evidence>
<proteinExistence type="predicted"/>
<organism evidence="4 5">
    <name type="scientific">Massilia glaciei</name>
    <dbReference type="NCBI Taxonomy" id="1524097"/>
    <lineage>
        <taxon>Bacteria</taxon>
        <taxon>Pseudomonadati</taxon>
        <taxon>Pseudomonadota</taxon>
        <taxon>Betaproteobacteria</taxon>
        <taxon>Burkholderiales</taxon>
        <taxon>Oxalobacteraceae</taxon>
        <taxon>Telluria group</taxon>
        <taxon>Massilia</taxon>
    </lineage>
</organism>
<dbReference type="PANTHER" id="PTHR46663:SF3">
    <property type="entry name" value="SLL0267 PROTEIN"/>
    <property type="match status" value="1"/>
</dbReference>
<dbReference type="InterPro" id="IPR000700">
    <property type="entry name" value="PAS-assoc_C"/>
</dbReference>
<dbReference type="SMART" id="SM00267">
    <property type="entry name" value="GGDEF"/>
    <property type="match status" value="1"/>
</dbReference>